<dbReference type="GO" id="GO:0016020">
    <property type="term" value="C:membrane"/>
    <property type="evidence" value="ECO:0007669"/>
    <property type="project" value="UniProtKB-SubCell"/>
</dbReference>
<dbReference type="AlphaFoldDB" id="A0A9N9RA44"/>
<feature type="transmembrane region" description="Helical" evidence="9">
    <location>
        <begin position="187"/>
        <end position="208"/>
    </location>
</feature>
<keyword evidence="4" id="KW-0552">Olfaction</keyword>
<keyword evidence="6 9" id="KW-0472">Membrane</keyword>
<dbReference type="OrthoDB" id="7604726at2759"/>
<protein>
    <submittedName>
        <fullName evidence="10">Uncharacterized protein</fullName>
    </submittedName>
</protein>
<evidence type="ECO:0000256" key="9">
    <source>
        <dbReference type="SAM" id="Phobius"/>
    </source>
</evidence>
<evidence type="ECO:0000256" key="4">
    <source>
        <dbReference type="ARBA" id="ARBA00022725"/>
    </source>
</evidence>
<dbReference type="GO" id="GO:0007165">
    <property type="term" value="P:signal transduction"/>
    <property type="evidence" value="ECO:0007669"/>
    <property type="project" value="UniProtKB-KW"/>
</dbReference>
<evidence type="ECO:0000256" key="1">
    <source>
        <dbReference type="ARBA" id="ARBA00004141"/>
    </source>
</evidence>
<reference evidence="10" key="1">
    <citation type="submission" date="2021-12" db="EMBL/GenBank/DDBJ databases">
        <authorList>
            <person name="King R."/>
        </authorList>
    </citation>
    <scope>NUCLEOTIDE SEQUENCE</scope>
</reference>
<reference evidence="10" key="2">
    <citation type="submission" date="2022-10" db="EMBL/GenBank/DDBJ databases">
        <authorList>
            <consortium name="ENA_rothamsted_submissions"/>
            <consortium name="culmorum"/>
            <person name="King R."/>
        </authorList>
    </citation>
    <scope>NUCLEOTIDE SEQUENCE</scope>
</reference>
<keyword evidence="8" id="KW-0807">Transducer</keyword>
<feature type="transmembrane region" description="Helical" evidence="9">
    <location>
        <begin position="133"/>
        <end position="159"/>
    </location>
</feature>
<feature type="transmembrane region" description="Helical" evidence="9">
    <location>
        <begin position="73"/>
        <end position="90"/>
    </location>
</feature>
<dbReference type="EMBL" id="OU893336">
    <property type="protein sequence ID" value="CAG9792718.1"/>
    <property type="molecule type" value="Genomic_DNA"/>
</dbReference>
<evidence type="ECO:0000256" key="3">
    <source>
        <dbReference type="ARBA" id="ARBA00022692"/>
    </source>
</evidence>
<organism evidence="10 11">
    <name type="scientific">Diatraea saccharalis</name>
    <name type="common">sugarcane borer</name>
    <dbReference type="NCBI Taxonomy" id="40085"/>
    <lineage>
        <taxon>Eukaryota</taxon>
        <taxon>Metazoa</taxon>
        <taxon>Ecdysozoa</taxon>
        <taxon>Arthropoda</taxon>
        <taxon>Hexapoda</taxon>
        <taxon>Insecta</taxon>
        <taxon>Pterygota</taxon>
        <taxon>Neoptera</taxon>
        <taxon>Endopterygota</taxon>
        <taxon>Lepidoptera</taxon>
        <taxon>Glossata</taxon>
        <taxon>Ditrysia</taxon>
        <taxon>Pyraloidea</taxon>
        <taxon>Crambidae</taxon>
        <taxon>Crambinae</taxon>
        <taxon>Diatraea</taxon>
    </lineage>
</organism>
<dbReference type="Pfam" id="PF02949">
    <property type="entry name" value="7tm_6"/>
    <property type="match status" value="1"/>
</dbReference>
<keyword evidence="3 9" id="KW-0812">Transmembrane</keyword>
<dbReference type="Proteomes" id="UP001153714">
    <property type="component" value="Chromosome 5"/>
</dbReference>
<keyword evidence="2" id="KW-0716">Sensory transduction</keyword>
<evidence type="ECO:0000256" key="5">
    <source>
        <dbReference type="ARBA" id="ARBA00022989"/>
    </source>
</evidence>
<comment type="subcellular location">
    <subcellularLocation>
        <location evidence="1">Membrane</location>
        <topology evidence="1">Multi-pass membrane protein</topology>
    </subcellularLocation>
</comment>
<evidence type="ECO:0000313" key="10">
    <source>
        <dbReference type="EMBL" id="CAG9792718.1"/>
    </source>
</evidence>
<name>A0A9N9RA44_9NEOP</name>
<gene>
    <name evidence="10" type="ORF">DIATSA_LOCUS10228</name>
</gene>
<accession>A0A9N9RA44</accession>
<evidence type="ECO:0000256" key="6">
    <source>
        <dbReference type="ARBA" id="ARBA00023136"/>
    </source>
</evidence>
<evidence type="ECO:0000256" key="8">
    <source>
        <dbReference type="ARBA" id="ARBA00023224"/>
    </source>
</evidence>
<evidence type="ECO:0000313" key="11">
    <source>
        <dbReference type="Proteomes" id="UP001153714"/>
    </source>
</evidence>
<keyword evidence="7" id="KW-0675">Receptor</keyword>
<keyword evidence="5 9" id="KW-1133">Transmembrane helix</keyword>
<evidence type="ECO:0000256" key="7">
    <source>
        <dbReference type="ARBA" id="ARBA00023170"/>
    </source>
</evidence>
<keyword evidence="11" id="KW-1185">Reference proteome</keyword>
<proteinExistence type="predicted"/>
<dbReference type="InterPro" id="IPR004117">
    <property type="entry name" value="7tm6_olfct_rcpt"/>
</dbReference>
<dbReference type="GO" id="GO:0005549">
    <property type="term" value="F:odorant binding"/>
    <property type="evidence" value="ECO:0007669"/>
    <property type="project" value="InterPro"/>
</dbReference>
<evidence type="ECO:0000256" key="2">
    <source>
        <dbReference type="ARBA" id="ARBA00022606"/>
    </source>
</evidence>
<dbReference type="GO" id="GO:0004984">
    <property type="term" value="F:olfactory receptor activity"/>
    <property type="evidence" value="ECO:0007669"/>
    <property type="project" value="InterPro"/>
</dbReference>
<sequence length="261" mass="30566">MQNSNFNFEKAFFVTTTALRFGGTYHFKGINILWAFRCLIFFTVSFVVFIFTSNAVLFYDIPSGNFYEASKNGAIGVVAINIMTKYLFLFNNRKLIQDFIDLVNKDYEVFKKEIPEEKEIVIKYSKKGARVSTYWLIINIVLNITAPLTALLEMSYYYFISEFKFVPVFDLRYPTRLEIIKETQATFSLLFIFWCIFGVCTAVMLIGFEPLIPIFLTHVCGQLDILSRRMLEIFSHRSDICAQDRKEKLKQINVKLQELYK</sequence>
<feature type="transmembrane region" description="Helical" evidence="9">
    <location>
        <begin position="38"/>
        <end position="61"/>
    </location>
</feature>